<evidence type="ECO:0000313" key="1">
    <source>
        <dbReference type="EMBL" id="OUO56633.1"/>
    </source>
</evidence>
<gene>
    <name evidence="1" type="ORF">B5F75_05430</name>
</gene>
<keyword evidence="2" id="KW-1185">Reference proteome</keyword>
<organism evidence="1 2">
    <name type="scientific">Candidatus Avelusimicrobium gallicola</name>
    <dbReference type="NCBI Taxonomy" id="2562704"/>
    <lineage>
        <taxon>Bacteria</taxon>
        <taxon>Pseudomonadati</taxon>
        <taxon>Elusimicrobiota</taxon>
        <taxon>Elusimicrobia</taxon>
        <taxon>Elusimicrobiales</taxon>
        <taxon>Elusimicrobiaceae</taxon>
        <taxon>Candidatus Avelusimicrobium</taxon>
    </lineage>
</organism>
<dbReference type="InterPro" id="IPR045584">
    <property type="entry name" value="Pilin-like"/>
</dbReference>
<dbReference type="Gene3D" id="3.30.700.10">
    <property type="entry name" value="Glycoprotein, Type 4 Pilin"/>
    <property type="match status" value="1"/>
</dbReference>
<dbReference type="AlphaFoldDB" id="A0A1Y4DBY4"/>
<name>A0A1Y4DBY4_9BACT</name>
<accession>A0A1Y4DBY4</accession>
<evidence type="ECO:0000313" key="2">
    <source>
        <dbReference type="Proteomes" id="UP000196368"/>
    </source>
</evidence>
<reference evidence="2" key="1">
    <citation type="submission" date="2017-04" db="EMBL/GenBank/DDBJ databases">
        <title>Function of individual gut microbiota members based on whole genome sequencing of pure cultures obtained from chicken caecum.</title>
        <authorList>
            <person name="Medvecky M."/>
            <person name="Cejkova D."/>
            <person name="Polansky O."/>
            <person name="Karasova D."/>
            <person name="Kubasova T."/>
            <person name="Cizek A."/>
            <person name="Rychlik I."/>
        </authorList>
    </citation>
    <scope>NUCLEOTIDE SEQUENCE [LARGE SCALE GENOMIC DNA]</scope>
    <source>
        <strain evidence="2">An273</strain>
    </source>
</reference>
<dbReference type="Proteomes" id="UP000196368">
    <property type="component" value="Unassembled WGS sequence"/>
</dbReference>
<dbReference type="SUPFAM" id="SSF54523">
    <property type="entry name" value="Pili subunits"/>
    <property type="match status" value="1"/>
</dbReference>
<dbReference type="EMBL" id="NFJD01000003">
    <property type="protein sequence ID" value="OUO56633.1"/>
    <property type="molecule type" value="Genomic_DNA"/>
</dbReference>
<evidence type="ECO:0008006" key="3">
    <source>
        <dbReference type="Google" id="ProtNLM"/>
    </source>
</evidence>
<proteinExistence type="predicted"/>
<protein>
    <recommendedName>
        <fullName evidence="3">Type II secretion system protein GspG C-terminal domain-containing protein</fullName>
    </recommendedName>
</protein>
<comment type="caution">
    <text evidence="1">The sequence shown here is derived from an EMBL/GenBank/DDBJ whole genome shotgun (WGS) entry which is preliminary data.</text>
</comment>
<sequence>MTELLVVVIVIGVLAAVVLPKFSKVIETRKTTEAEELMAAVRIEQEKRCALDKDYISDLSKLSDIVPSKETKNFVYNASTTGIEAQSKGKYGYTLKMPSYRDGRLCCENEEECLKLNKDYPLCSELIARADYQSGEECAG</sequence>